<sequence length="172" mass="19660">GISSDCFIIGNVATLEPRKGHKFLIDAFKKVIEKHKNKSIKLIIVSDGYERENLVNYVDKLDLKEKVIFTGYREDIEELMAIMDVFVLSSLREGLPRVLVQAAAVGIPLIAFNVDGVPEIIKNNYNGFLVRPKDVEDLADKIIRYINNRELISLHGQRGREFVKDKWSIEDM</sequence>
<evidence type="ECO:0000313" key="2">
    <source>
        <dbReference type="EMBL" id="GAJ22355.1"/>
    </source>
</evidence>
<gene>
    <name evidence="2" type="ORF">S12H4_58925</name>
</gene>
<dbReference type="EMBL" id="BARW01038380">
    <property type="protein sequence ID" value="GAJ22355.1"/>
    <property type="molecule type" value="Genomic_DNA"/>
</dbReference>
<dbReference type="GO" id="GO:0016757">
    <property type="term" value="F:glycosyltransferase activity"/>
    <property type="evidence" value="ECO:0007669"/>
    <property type="project" value="InterPro"/>
</dbReference>
<feature type="non-terminal residue" evidence="2">
    <location>
        <position position="1"/>
    </location>
</feature>
<accession>X1W1Q3</accession>
<organism evidence="2">
    <name type="scientific">marine sediment metagenome</name>
    <dbReference type="NCBI Taxonomy" id="412755"/>
    <lineage>
        <taxon>unclassified sequences</taxon>
        <taxon>metagenomes</taxon>
        <taxon>ecological metagenomes</taxon>
    </lineage>
</organism>
<dbReference type="AlphaFoldDB" id="X1W1Q3"/>
<evidence type="ECO:0000259" key="1">
    <source>
        <dbReference type="Pfam" id="PF00534"/>
    </source>
</evidence>
<dbReference type="Gene3D" id="3.40.50.2000">
    <property type="entry name" value="Glycogen Phosphorylase B"/>
    <property type="match status" value="1"/>
</dbReference>
<proteinExistence type="predicted"/>
<reference evidence="2" key="1">
    <citation type="journal article" date="2014" name="Front. Microbiol.">
        <title>High frequency of phylogenetically diverse reductive dehalogenase-homologous genes in deep subseafloor sedimentary metagenomes.</title>
        <authorList>
            <person name="Kawai M."/>
            <person name="Futagami T."/>
            <person name="Toyoda A."/>
            <person name="Takaki Y."/>
            <person name="Nishi S."/>
            <person name="Hori S."/>
            <person name="Arai W."/>
            <person name="Tsubouchi T."/>
            <person name="Morono Y."/>
            <person name="Uchiyama I."/>
            <person name="Ito T."/>
            <person name="Fujiyama A."/>
            <person name="Inagaki F."/>
            <person name="Takami H."/>
        </authorList>
    </citation>
    <scope>NUCLEOTIDE SEQUENCE</scope>
    <source>
        <strain evidence="2">Expedition CK06-06</strain>
    </source>
</reference>
<dbReference type="Pfam" id="PF00534">
    <property type="entry name" value="Glycos_transf_1"/>
    <property type="match status" value="1"/>
</dbReference>
<feature type="non-terminal residue" evidence="2">
    <location>
        <position position="172"/>
    </location>
</feature>
<comment type="caution">
    <text evidence="2">The sequence shown here is derived from an EMBL/GenBank/DDBJ whole genome shotgun (WGS) entry which is preliminary data.</text>
</comment>
<name>X1W1Q3_9ZZZZ</name>
<protein>
    <recommendedName>
        <fullName evidence="1">Glycosyl transferase family 1 domain-containing protein</fullName>
    </recommendedName>
</protein>
<dbReference type="SUPFAM" id="SSF53756">
    <property type="entry name" value="UDP-Glycosyltransferase/glycogen phosphorylase"/>
    <property type="match status" value="1"/>
</dbReference>
<dbReference type="PANTHER" id="PTHR12526">
    <property type="entry name" value="GLYCOSYLTRANSFERASE"/>
    <property type="match status" value="1"/>
</dbReference>
<feature type="domain" description="Glycosyl transferase family 1" evidence="1">
    <location>
        <begin position="5"/>
        <end position="156"/>
    </location>
</feature>
<dbReference type="PANTHER" id="PTHR12526:SF630">
    <property type="entry name" value="GLYCOSYLTRANSFERASE"/>
    <property type="match status" value="1"/>
</dbReference>
<dbReference type="InterPro" id="IPR001296">
    <property type="entry name" value="Glyco_trans_1"/>
</dbReference>